<sequence length="36" mass="4425">MLEFWKQETTIFVNSTIYILLTIDESIWFNYLILLL</sequence>
<organism evidence="2">
    <name type="scientific">Rhizophora mucronata</name>
    <name type="common">Asiatic mangrove</name>
    <dbReference type="NCBI Taxonomy" id="61149"/>
    <lineage>
        <taxon>Eukaryota</taxon>
        <taxon>Viridiplantae</taxon>
        <taxon>Streptophyta</taxon>
        <taxon>Embryophyta</taxon>
        <taxon>Tracheophyta</taxon>
        <taxon>Spermatophyta</taxon>
        <taxon>Magnoliopsida</taxon>
        <taxon>eudicotyledons</taxon>
        <taxon>Gunneridae</taxon>
        <taxon>Pentapetalae</taxon>
        <taxon>rosids</taxon>
        <taxon>fabids</taxon>
        <taxon>Malpighiales</taxon>
        <taxon>Rhizophoraceae</taxon>
        <taxon>Rhizophora</taxon>
    </lineage>
</organism>
<reference evidence="2" key="1">
    <citation type="submission" date="2018-02" db="EMBL/GenBank/DDBJ databases">
        <title>Rhizophora mucronata_Transcriptome.</title>
        <authorList>
            <person name="Meera S.P."/>
            <person name="Sreeshan A."/>
            <person name="Augustine A."/>
        </authorList>
    </citation>
    <scope>NUCLEOTIDE SEQUENCE</scope>
    <source>
        <tissue evidence="2">Leaf</tissue>
    </source>
</reference>
<name>A0A2P2IRQ4_RHIMU</name>
<evidence type="ECO:0000313" key="2">
    <source>
        <dbReference type="EMBL" id="MBW83876.1"/>
    </source>
</evidence>
<protein>
    <submittedName>
        <fullName evidence="2">Uncharacterized protein</fullName>
    </submittedName>
</protein>
<keyword evidence="1" id="KW-0472">Membrane</keyword>
<keyword evidence="1" id="KW-1133">Transmembrane helix</keyword>
<accession>A0A2P2IRQ4</accession>
<feature type="transmembrane region" description="Helical" evidence="1">
    <location>
        <begin position="12"/>
        <end position="33"/>
    </location>
</feature>
<proteinExistence type="predicted"/>
<evidence type="ECO:0000256" key="1">
    <source>
        <dbReference type="SAM" id="Phobius"/>
    </source>
</evidence>
<keyword evidence="1" id="KW-0812">Transmembrane</keyword>
<dbReference type="AlphaFoldDB" id="A0A2P2IRQ4"/>
<dbReference type="EMBL" id="GGEC01003393">
    <property type="protein sequence ID" value="MBW83876.1"/>
    <property type="molecule type" value="Transcribed_RNA"/>
</dbReference>